<dbReference type="EMBL" id="SOGO01000007">
    <property type="protein sequence ID" value="TFD06880.1"/>
    <property type="molecule type" value="Genomic_DNA"/>
</dbReference>
<comment type="caution">
    <text evidence="3">The sequence shown here is derived from an EMBL/GenBank/DDBJ whole genome shotgun (WGS) entry which is preliminary data.</text>
</comment>
<evidence type="ECO:0000256" key="1">
    <source>
        <dbReference type="ARBA" id="ARBA00022729"/>
    </source>
</evidence>
<dbReference type="PANTHER" id="PTHR32208">
    <property type="entry name" value="SECRETED PROTEIN-RELATED"/>
    <property type="match status" value="1"/>
</dbReference>
<dbReference type="InterPro" id="IPR008979">
    <property type="entry name" value="Galactose-bd-like_sf"/>
</dbReference>
<dbReference type="SUPFAM" id="SSF50965">
    <property type="entry name" value="Galactose oxidase, central domain"/>
    <property type="match status" value="1"/>
</dbReference>
<dbReference type="InterPro" id="IPR013783">
    <property type="entry name" value="Ig-like_fold"/>
</dbReference>
<dbReference type="InterPro" id="IPR014756">
    <property type="entry name" value="Ig_E-set"/>
</dbReference>
<proteinExistence type="predicted"/>
<dbReference type="PANTHER" id="PTHR32208:SF68">
    <property type="entry name" value="GALACTOSE OXIDASE"/>
    <property type="match status" value="1"/>
</dbReference>
<evidence type="ECO:0000313" key="4">
    <source>
        <dbReference type="Proteomes" id="UP000297851"/>
    </source>
</evidence>
<feature type="domain" description="F5/8 type C" evidence="2">
    <location>
        <begin position="1"/>
        <end position="115"/>
    </location>
</feature>
<dbReference type="SUPFAM" id="SSF49785">
    <property type="entry name" value="Galactose-binding domain-like"/>
    <property type="match status" value="1"/>
</dbReference>
<dbReference type="InterPro" id="IPR006652">
    <property type="entry name" value="Kelch_1"/>
</dbReference>
<dbReference type="Gene3D" id="2.60.120.260">
    <property type="entry name" value="Galactose-binding domain-like"/>
    <property type="match status" value="1"/>
</dbReference>
<dbReference type="InterPro" id="IPR015202">
    <property type="entry name" value="GO-like_E_set"/>
</dbReference>
<evidence type="ECO:0000313" key="3">
    <source>
        <dbReference type="EMBL" id="TFD06880.1"/>
    </source>
</evidence>
<dbReference type="Pfam" id="PF00754">
    <property type="entry name" value="F5_F8_type_C"/>
    <property type="match status" value="1"/>
</dbReference>
<dbReference type="Gene3D" id="2.130.10.80">
    <property type="entry name" value="Galactose oxidase/kelch, beta-propeller"/>
    <property type="match status" value="1"/>
</dbReference>
<keyword evidence="1" id="KW-0732">Signal</keyword>
<sequence>MSDQETTRESGGAANMLDGNLTTIWHSQYSPTLIPLPHSIVLDVRAINEVSGFTYTPRSGTSRNGTIGQYAIAVSSDGTSWSAPVASGTWADNSQAKTLTFPAVQARYVRLTATTEAGNRGQWTTAAALLPGNKVLTWSSYSNTTFGGANGKTQTAILDLNTGVVTPLTVANTGHDMFCPGVSILSDGRILISGGSNAASSTIYDPANNTWSAATPMNIPRAYQSNVTLCNGQVFLLGGSWAGGQGGKNGEIWSTCAGWRGLANVPVAPILTNDPQGVFRSDNHAWLFAVADGKVFNAGPSRRMNMCTTSRASAVQDLGLRADSGDAMNGNSVMYDVGKILTLGGSPAYQDSDATARAYAIDINNGVKVTRTGDMAARRVFLNPVVLPDGQVLALGGQAYAKPFSDATAAMAPEVWNPVTGKFTALAPMTAPRTYHSVGLLLPDARVFVGGGGLCGTCTTNHPDGQIFTPPYLFNADGTARPRPSITTAPTAAVRGFTIQVTTSGPTPAFSLIRMSTVTHSINTDQRRNPLTPTGVTGNTASLTIPSDPGVVVPGHYLLFAMDVNGVPSVAQTIRIG</sequence>
<dbReference type="InterPro" id="IPR009880">
    <property type="entry name" value="Glyoxal_oxidase_N"/>
</dbReference>
<organism evidence="3 4">
    <name type="scientific">Cryobacterium sandaracinum</name>
    <dbReference type="NCBI Taxonomy" id="1259247"/>
    <lineage>
        <taxon>Bacteria</taxon>
        <taxon>Bacillati</taxon>
        <taxon>Actinomycetota</taxon>
        <taxon>Actinomycetes</taxon>
        <taxon>Micrococcales</taxon>
        <taxon>Microbacteriaceae</taxon>
        <taxon>Cryobacterium</taxon>
    </lineage>
</organism>
<dbReference type="InterPro" id="IPR011043">
    <property type="entry name" value="Gal_Oxase/kelch_b-propeller"/>
</dbReference>
<dbReference type="Proteomes" id="UP000297851">
    <property type="component" value="Unassembled WGS sequence"/>
</dbReference>
<protein>
    <submittedName>
        <fullName evidence="3">DUF1929 domain-containing protein</fullName>
    </submittedName>
</protein>
<dbReference type="SMART" id="SM00612">
    <property type="entry name" value="Kelch"/>
    <property type="match status" value="2"/>
</dbReference>
<dbReference type="Pfam" id="PF07250">
    <property type="entry name" value="Glyoxal_oxid_N"/>
    <property type="match status" value="1"/>
</dbReference>
<gene>
    <name evidence="3" type="ORF">E3T25_01855</name>
</gene>
<dbReference type="Gene3D" id="2.60.40.10">
    <property type="entry name" value="Immunoglobulins"/>
    <property type="match status" value="1"/>
</dbReference>
<dbReference type="InterPro" id="IPR000421">
    <property type="entry name" value="FA58C"/>
</dbReference>
<dbReference type="CDD" id="cd02851">
    <property type="entry name" value="E_set_GO_C"/>
    <property type="match status" value="1"/>
</dbReference>
<keyword evidence="4" id="KW-1185">Reference proteome</keyword>
<dbReference type="PROSITE" id="PS50022">
    <property type="entry name" value="FA58C_3"/>
    <property type="match status" value="1"/>
</dbReference>
<name>A0ABY2JIW6_9MICO</name>
<dbReference type="SUPFAM" id="SSF81296">
    <property type="entry name" value="E set domains"/>
    <property type="match status" value="1"/>
</dbReference>
<reference evidence="3 4" key="1">
    <citation type="submission" date="2019-03" db="EMBL/GenBank/DDBJ databases">
        <title>Genomics of glacier-inhabiting Cryobacterium strains.</title>
        <authorList>
            <person name="Liu Q."/>
            <person name="Xin Y.-H."/>
        </authorList>
    </citation>
    <scope>NUCLEOTIDE SEQUENCE [LARGE SCALE GENOMIC DNA]</scope>
    <source>
        <strain evidence="3 4">TMT2-16</strain>
    </source>
</reference>
<dbReference type="Pfam" id="PF09118">
    <property type="entry name" value="GO-like_E_set"/>
    <property type="match status" value="1"/>
</dbReference>
<dbReference type="RefSeq" id="WP_134371777.1">
    <property type="nucleotide sequence ID" value="NZ_SOGO01000007.1"/>
</dbReference>
<dbReference type="InterPro" id="IPR037293">
    <property type="entry name" value="Gal_Oxidase_central_sf"/>
</dbReference>
<evidence type="ECO:0000259" key="2">
    <source>
        <dbReference type="PROSITE" id="PS50022"/>
    </source>
</evidence>
<accession>A0ABY2JIW6</accession>